<dbReference type="AlphaFoldDB" id="A0AAE0NZY8"/>
<gene>
    <name evidence="2" type="ORF">B0H63DRAFT_122041</name>
</gene>
<organism evidence="2 3">
    <name type="scientific">Podospora didyma</name>
    <dbReference type="NCBI Taxonomy" id="330526"/>
    <lineage>
        <taxon>Eukaryota</taxon>
        <taxon>Fungi</taxon>
        <taxon>Dikarya</taxon>
        <taxon>Ascomycota</taxon>
        <taxon>Pezizomycotina</taxon>
        <taxon>Sordariomycetes</taxon>
        <taxon>Sordariomycetidae</taxon>
        <taxon>Sordariales</taxon>
        <taxon>Podosporaceae</taxon>
        <taxon>Podospora</taxon>
    </lineage>
</organism>
<dbReference type="InterPro" id="IPR025676">
    <property type="entry name" value="Clr5_dom"/>
</dbReference>
<name>A0AAE0NZY8_9PEZI</name>
<evidence type="ECO:0000313" key="3">
    <source>
        <dbReference type="Proteomes" id="UP001285441"/>
    </source>
</evidence>
<sequence length="509" mass="57554">MVRSTGSRRAPSPSQEAWDEYQPIITRLYMEDNMTLDRVAETMQREFCFNATRKMYKIRFERWGLWKKFRPSDVLEIQRQRSEAAARGQDHPVVSRVRDRLVDPAKIDTWLRRRGPARPWLRRPKSGSSTETASVCTPVVGKQQLILPALDNNKTILSRVSLNQHAPEEGFFRAVLDYLDASSATTVWNEAKHSLSMSKAARDGGRFRAGQFHDMMVAAINLWDMNDKFGQAETVSIICGCMEAVGDILVDQDPFLLANLLNIFRHIRRREVPKLGKFILGHVAELSPYVLGESHPLNNIWKQLAQCPTENETGCHDATLLVRGIGVVLDRFQTRLGPDHASSLILRLHTVDSLDEDAQSEENKILNSLIASVVSASDLAIVQDTSAYQLRFCVARNIRRSRAEVARKLIDQVERDERHRAVVQANPSLRYEYLTLLGHIQSAEGRKEDAIHQFQSALEVARSAWGFGGPFAGAALAQIETLHRVWGDVEEAGRIRKLRMERLGLVCDG</sequence>
<dbReference type="PANTHER" id="PTHR38788">
    <property type="entry name" value="CLR5 DOMAIN-CONTAINING PROTEIN"/>
    <property type="match status" value="1"/>
</dbReference>
<protein>
    <submittedName>
        <fullName evidence="2">Clr5 domain-containing protein</fullName>
    </submittedName>
</protein>
<dbReference type="Pfam" id="PF14420">
    <property type="entry name" value="Clr5"/>
    <property type="match status" value="1"/>
</dbReference>
<comment type="caution">
    <text evidence="2">The sequence shown here is derived from an EMBL/GenBank/DDBJ whole genome shotgun (WGS) entry which is preliminary data.</text>
</comment>
<keyword evidence="3" id="KW-1185">Reference proteome</keyword>
<reference evidence="2" key="2">
    <citation type="submission" date="2023-06" db="EMBL/GenBank/DDBJ databases">
        <authorList>
            <consortium name="Lawrence Berkeley National Laboratory"/>
            <person name="Haridas S."/>
            <person name="Hensen N."/>
            <person name="Bonometti L."/>
            <person name="Westerberg I."/>
            <person name="Brannstrom I.O."/>
            <person name="Guillou S."/>
            <person name="Cros-Aarteil S."/>
            <person name="Calhoun S."/>
            <person name="Kuo A."/>
            <person name="Mondo S."/>
            <person name="Pangilinan J."/>
            <person name="Riley R."/>
            <person name="LaButti K."/>
            <person name="Andreopoulos B."/>
            <person name="Lipzen A."/>
            <person name="Chen C."/>
            <person name="Yanf M."/>
            <person name="Daum C."/>
            <person name="Ng V."/>
            <person name="Clum A."/>
            <person name="Steindorff A."/>
            <person name="Ohm R."/>
            <person name="Martin F."/>
            <person name="Silar P."/>
            <person name="Natvig D."/>
            <person name="Lalanne C."/>
            <person name="Gautier V."/>
            <person name="Ament-velasquez S.L."/>
            <person name="Kruys A."/>
            <person name="Hutchinson M.I."/>
            <person name="Powell A.J."/>
            <person name="Barry K."/>
            <person name="Miller A.N."/>
            <person name="Grigoriev I.V."/>
            <person name="Debuchy R."/>
            <person name="Gladieux P."/>
            <person name="Thoren M.H."/>
            <person name="Johannesson H."/>
        </authorList>
    </citation>
    <scope>NUCLEOTIDE SEQUENCE</scope>
    <source>
        <strain evidence="2">CBS 232.78</strain>
    </source>
</reference>
<evidence type="ECO:0000259" key="1">
    <source>
        <dbReference type="Pfam" id="PF14420"/>
    </source>
</evidence>
<proteinExistence type="predicted"/>
<dbReference type="PANTHER" id="PTHR38788:SF3">
    <property type="entry name" value="CLR5 DOMAIN-CONTAINING PROTEIN"/>
    <property type="match status" value="1"/>
</dbReference>
<dbReference type="EMBL" id="JAULSW010000002">
    <property type="protein sequence ID" value="KAK3390722.1"/>
    <property type="molecule type" value="Genomic_DNA"/>
</dbReference>
<feature type="domain" description="Clr5" evidence="1">
    <location>
        <begin position="15"/>
        <end position="65"/>
    </location>
</feature>
<evidence type="ECO:0000313" key="2">
    <source>
        <dbReference type="EMBL" id="KAK3390722.1"/>
    </source>
</evidence>
<accession>A0AAE0NZY8</accession>
<dbReference type="Proteomes" id="UP001285441">
    <property type="component" value="Unassembled WGS sequence"/>
</dbReference>
<reference evidence="2" key="1">
    <citation type="journal article" date="2023" name="Mol. Phylogenet. Evol.">
        <title>Genome-scale phylogeny and comparative genomics of the fungal order Sordariales.</title>
        <authorList>
            <person name="Hensen N."/>
            <person name="Bonometti L."/>
            <person name="Westerberg I."/>
            <person name="Brannstrom I.O."/>
            <person name="Guillou S."/>
            <person name="Cros-Aarteil S."/>
            <person name="Calhoun S."/>
            <person name="Haridas S."/>
            <person name="Kuo A."/>
            <person name="Mondo S."/>
            <person name="Pangilinan J."/>
            <person name="Riley R."/>
            <person name="LaButti K."/>
            <person name="Andreopoulos B."/>
            <person name="Lipzen A."/>
            <person name="Chen C."/>
            <person name="Yan M."/>
            <person name="Daum C."/>
            <person name="Ng V."/>
            <person name="Clum A."/>
            <person name="Steindorff A."/>
            <person name="Ohm R.A."/>
            <person name="Martin F."/>
            <person name="Silar P."/>
            <person name="Natvig D.O."/>
            <person name="Lalanne C."/>
            <person name="Gautier V."/>
            <person name="Ament-Velasquez S.L."/>
            <person name="Kruys A."/>
            <person name="Hutchinson M.I."/>
            <person name="Powell A.J."/>
            <person name="Barry K."/>
            <person name="Miller A.N."/>
            <person name="Grigoriev I.V."/>
            <person name="Debuchy R."/>
            <person name="Gladieux P."/>
            <person name="Hiltunen Thoren M."/>
            <person name="Johannesson H."/>
        </authorList>
    </citation>
    <scope>NUCLEOTIDE SEQUENCE</scope>
    <source>
        <strain evidence="2">CBS 232.78</strain>
    </source>
</reference>